<accession>A0A0P6Y8J8</accession>
<dbReference type="SUPFAM" id="SSF52980">
    <property type="entry name" value="Restriction endonuclease-like"/>
    <property type="match status" value="1"/>
</dbReference>
<dbReference type="InterPro" id="IPR011335">
    <property type="entry name" value="Restrct_endonuc-II-like"/>
</dbReference>
<dbReference type="AlphaFoldDB" id="A0A0P6Y8J8"/>
<sequence length="254" mass="29084">MVKQRLEKLREGLHDTMSISPFLIPIIFDLHHANNFSDLAQLLISGHLMIGHFTSFGKFIDEKILPNVFGTFKLSSKYRAANYPLNIPCFNEIDHIVQRANTTSLLSLKASKWTINLSVAKELNTAFSIILRDYKESYNEIIVGIFNGNNEGLTDKYDIIKGINRGKFHDVADIRANIRVLAGQSFWSWLNYDEAQTQNWVLAGILEGLNQADCRDEAEVLLQSYVNLFNQKYNRYIQNDGIVNWQQLLLDING</sequence>
<dbReference type="EMBL" id="LGKP01000022">
    <property type="protein sequence ID" value="KPL86236.1"/>
    <property type="molecule type" value="Genomic_DNA"/>
</dbReference>
<dbReference type="Gene3D" id="1.10.3250.10">
    <property type="entry name" value="type ii restriction endonuclease, domain 1"/>
    <property type="match status" value="1"/>
</dbReference>
<keyword evidence="2" id="KW-1185">Reference proteome</keyword>
<proteinExistence type="predicted"/>
<dbReference type="REBASE" id="132958">
    <property type="entry name" value="HgeGC42ORF13350P"/>
</dbReference>
<name>A0A0P6Y8J8_9CHLR</name>
<organism evidence="1 2">
    <name type="scientific">Herpetosiphon geysericola</name>
    <dbReference type="NCBI Taxonomy" id="70996"/>
    <lineage>
        <taxon>Bacteria</taxon>
        <taxon>Bacillati</taxon>
        <taxon>Chloroflexota</taxon>
        <taxon>Chloroflexia</taxon>
        <taxon>Herpetosiphonales</taxon>
        <taxon>Herpetosiphonaceae</taxon>
        <taxon>Herpetosiphon</taxon>
    </lineage>
</organism>
<dbReference type="Gene3D" id="3.40.1560.10">
    <property type="entry name" value="type ii restriction endonuclease, domain 2"/>
    <property type="match status" value="1"/>
</dbReference>
<reference evidence="1 2" key="1">
    <citation type="submission" date="2015-07" db="EMBL/GenBank/DDBJ databases">
        <title>Whole genome sequence of Herpetosiphon geysericola DSM 7119.</title>
        <authorList>
            <person name="Hemp J."/>
            <person name="Ward L.M."/>
            <person name="Pace L.A."/>
            <person name="Fischer W.W."/>
        </authorList>
    </citation>
    <scope>NUCLEOTIDE SEQUENCE [LARGE SCALE GENOMIC DNA]</scope>
    <source>
        <strain evidence="1 2">DSM 7119</strain>
    </source>
</reference>
<protein>
    <submittedName>
        <fullName evidence="1">Uncharacterized protein</fullName>
    </submittedName>
</protein>
<dbReference type="Proteomes" id="UP000050277">
    <property type="component" value="Unassembled WGS sequence"/>
</dbReference>
<evidence type="ECO:0000313" key="2">
    <source>
        <dbReference type="Proteomes" id="UP000050277"/>
    </source>
</evidence>
<comment type="caution">
    <text evidence="1">The sequence shown here is derived from an EMBL/GenBank/DDBJ whole genome shotgun (WGS) entry which is preliminary data.</text>
</comment>
<gene>
    <name evidence="1" type="ORF">SE18_13345</name>
</gene>
<evidence type="ECO:0000313" key="1">
    <source>
        <dbReference type="EMBL" id="KPL86236.1"/>
    </source>
</evidence>
<dbReference type="InterPro" id="IPR012297">
    <property type="entry name" value="EcoO109IR_cat_dom_sf"/>
</dbReference>